<dbReference type="PANTHER" id="PTHR21581:SF6">
    <property type="entry name" value="TRAFFICKING PROTEIN PARTICLE COMPLEX SUBUNIT 12"/>
    <property type="match status" value="1"/>
</dbReference>
<evidence type="ECO:0000256" key="7">
    <source>
        <dbReference type="ARBA" id="ARBA00022729"/>
    </source>
</evidence>
<protein>
    <recommendedName>
        <fullName evidence="4">serine-type D-Ala-D-Ala carboxypeptidase</fullName>
        <ecNumber evidence="4">3.4.16.4</ecNumber>
    </recommendedName>
</protein>
<evidence type="ECO:0000256" key="1">
    <source>
        <dbReference type="ARBA" id="ARBA00003217"/>
    </source>
</evidence>
<dbReference type="SUPFAM" id="SSF69189">
    <property type="entry name" value="Penicillin-binding protein associated domain"/>
    <property type="match status" value="1"/>
</dbReference>
<evidence type="ECO:0000256" key="4">
    <source>
        <dbReference type="ARBA" id="ARBA00012448"/>
    </source>
</evidence>
<dbReference type="Pfam" id="PF00768">
    <property type="entry name" value="Peptidase_S11"/>
    <property type="match status" value="1"/>
</dbReference>
<dbReference type="AlphaFoldDB" id="A0A6L5JZC6"/>
<dbReference type="OrthoDB" id="9795979at2"/>
<dbReference type="GO" id="GO:0009002">
    <property type="term" value="F:serine-type D-Ala-D-Ala carboxypeptidase activity"/>
    <property type="evidence" value="ECO:0007669"/>
    <property type="project" value="UniProtKB-EC"/>
</dbReference>
<evidence type="ECO:0000256" key="2">
    <source>
        <dbReference type="ARBA" id="ARBA00004752"/>
    </source>
</evidence>
<evidence type="ECO:0000256" key="13">
    <source>
        <dbReference type="PIRSR" id="PIRSR618044-1"/>
    </source>
</evidence>
<dbReference type="Gene3D" id="2.60.410.10">
    <property type="entry name" value="D-Ala-D-Ala carboxypeptidase, C-terminal domain"/>
    <property type="match status" value="1"/>
</dbReference>
<proteinExistence type="inferred from homology"/>
<comment type="catalytic activity">
    <reaction evidence="12">
        <text>Preferential cleavage: (Ac)2-L-Lys-D-Ala-|-D-Ala. Also transpeptidation of peptidyl-alanyl moieties that are N-acyl substituents of D-alanine.</text>
        <dbReference type="EC" id="3.4.16.4"/>
    </reaction>
</comment>
<dbReference type="EC" id="3.4.16.4" evidence="4"/>
<feature type="chain" id="PRO_5027058323" description="serine-type D-Ala-D-Ala carboxypeptidase" evidence="16">
    <location>
        <begin position="27"/>
        <end position="383"/>
    </location>
</feature>
<evidence type="ECO:0000256" key="15">
    <source>
        <dbReference type="RuleBase" id="RU004016"/>
    </source>
</evidence>
<dbReference type="InterPro" id="IPR015956">
    <property type="entry name" value="Peniciliin-bd_prot_C_sf"/>
</dbReference>
<evidence type="ECO:0000256" key="3">
    <source>
        <dbReference type="ARBA" id="ARBA00007164"/>
    </source>
</evidence>
<dbReference type="UniPathway" id="UPA00219"/>
<evidence type="ECO:0000256" key="16">
    <source>
        <dbReference type="SAM" id="SignalP"/>
    </source>
</evidence>
<evidence type="ECO:0000256" key="5">
    <source>
        <dbReference type="ARBA" id="ARBA00022645"/>
    </source>
</evidence>
<comment type="function">
    <text evidence="1">Removes C-terminal D-alanyl residues from sugar-peptide cell wall precursors.</text>
</comment>
<keyword evidence="7 16" id="KW-0732">Signal</keyword>
<feature type="active site" evidence="13">
    <location>
        <position position="124"/>
    </location>
</feature>
<dbReference type="InterPro" id="IPR001967">
    <property type="entry name" value="Peptidase_S11_N"/>
</dbReference>
<dbReference type="GO" id="GO:0071555">
    <property type="term" value="P:cell wall organization"/>
    <property type="evidence" value="ECO:0007669"/>
    <property type="project" value="UniProtKB-KW"/>
</dbReference>
<keyword evidence="8" id="KW-0378">Hydrolase</keyword>
<dbReference type="SUPFAM" id="SSF56601">
    <property type="entry name" value="beta-lactamase/transpeptidase-like"/>
    <property type="match status" value="1"/>
</dbReference>
<sequence>MSILRSLRGCAAGLVLLAGIPLFASAQQLPPSPALAAKSWLLIEFGSGQTLASQAADERLEPASLTKLMSAYLTFSALKQGVLKRDQAVQVSEKAWRAPGSRMFLPLGKPVAVEDLIKGMIVQSGNDATTALAEAIGGSEEAFAKMMNREAQRLGMKSSSFRNATGLPDPQHFTTARDLATLAMALIRDFPDDYARYYSIKEFRYNNISQPNRNRLLWMDPSVDGMKTGHTDAAGYCLIASAKRGPRRLLSVVLGTESDTVRAQESLKLLNFGFQNFDAVRLYAKNQPVSQVRVWKGADSTVAAGFANDFILAVPKGLAGRVKAEMVSQQPLLAPVAAGQPVGIVRATVDGKPWGDYPVLALTAVPTGGFFGRLIDTVRLWFN</sequence>
<dbReference type="Gene3D" id="3.40.710.10">
    <property type="entry name" value="DD-peptidase/beta-lactamase superfamily"/>
    <property type="match status" value="1"/>
</dbReference>
<dbReference type="PRINTS" id="PR00725">
    <property type="entry name" value="DADACBPTASE1"/>
</dbReference>
<evidence type="ECO:0000256" key="12">
    <source>
        <dbReference type="ARBA" id="ARBA00034000"/>
    </source>
</evidence>
<evidence type="ECO:0000256" key="9">
    <source>
        <dbReference type="ARBA" id="ARBA00022960"/>
    </source>
</evidence>
<dbReference type="InterPro" id="IPR037167">
    <property type="entry name" value="Peptidase_S11_C_sf"/>
</dbReference>
<evidence type="ECO:0000313" key="18">
    <source>
        <dbReference type="EMBL" id="MQY52446.1"/>
    </source>
</evidence>
<evidence type="ECO:0000259" key="17">
    <source>
        <dbReference type="SMART" id="SM00936"/>
    </source>
</evidence>
<dbReference type="SMART" id="SM00936">
    <property type="entry name" value="PBP5_C"/>
    <property type="match status" value="1"/>
</dbReference>
<dbReference type="Proteomes" id="UP000480275">
    <property type="component" value="Unassembled WGS sequence"/>
</dbReference>
<evidence type="ECO:0000256" key="6">
    <source>
        <dbReference type="ARBA" id="ARBA00022670"/>
    </source>
</evidence>
<name>A0A6L5JZC6_RHOTE</name>
<dbReference type="GO" id="GO:0006508">
    <property type="term" value="P:proteolysis"/>
    <property type="evidence" value="ECO:0007669"/>
    <property type="project" value="UniProtKB-KW"/>
</dbReference>
<gene>
    <name evidence="18" type="ORF">GHK24_11745</name>
</gene>
<comment type="similarity">
    <text evidence="3 15">Belongs to the peptidase S11 family.</text>
</comment>
<reference evidence="18 19" key="1">
    <citation type="submission" date="2019-10" db="EMBL/GenBank/DDBJ databases">
        <title>Whole-genome sequence of the purple nonsulfur photosynthetic bacterium Rhodocyclus tenuis.</title>
        <authorList>
            <person name="Kyndt J.A."/>
            <person name="Meyer T.E."/>
        </authorList>
    </citation>
    <scope>NUCLEOTIDE SEQUENCE [LARGE SCALE GENOMIC DNA]</scope>
    <source>
        <strain evidence="18 19">DSM 110</strain>
    </source>
</reference>
<evidence type="ECO:0000256" key="14">
    <source>
        <dbReference type="PIRSR" id="PIRSR618044-2"/>
    </source>
</evidence>
<dbReference type="EMBL" id="WIXJ01000010">
    <property type="protein sequence ID" value="MQY52446.1"/>
    <property type="molecule type" value="Genomic_DNA"/>
</dbReference>
<dbReference type="GO" id="GO:0008360">
    <property type="term" value="P:regulation of cell shape"/>
    <property type="evidence" value="ECO:0007669"/>
    <property type="project" value="UniProtKB-KW"/>
</dbReference>
<comment type="caution">
    <text evidence="18">The sequence shown here is derived from an EMBL/GenBank/DDBJ whole genome shotgun (WGS) entry which is preliminary data.</text>
</comment>
<comment type="pathway">
    <text evidence="2">Cell wall biogenesis; peptidoglycan biosynthesis.</text>
</comment>
<dbReference type="InterPro" id="IPR012907">
    <property type="entry name" value="Peptidase_S11_C"/>
</dbReference>
<dbReference type="InterPro" id="IPR018044">
    <property type="entry name" value="Peptidase_S11"/>
</dbReference>
<dbReference type="InterPro" id="IPR012338">
    <property type="entry name" value="Beta-lactam/transpept-like"/>
</dbReference>
<evidence type="ECO:0000313" key="19">
    <source>
        <dbReference type="Proteomes" id="UP000480275"/>
    </source>
</evidence>
<dbReference type="Pfam" id="PF07943">
    <property type="entry name" value="PBP5_C"/>
    <property type="match status" value="1"/>
</dbReference>
<evidence type="ECO:0000256" key="11">
    <source>
        <dbReference type="ARBA" id="ARBA00023316"/>
    </source>
</evidence>
<accession>A0A6L5JZC6</accession>
<feature type="active site" description="Acyl-ester intermediate" evidence="13">
    <location>
        <position position="64"/>
    </location>
</feature>
<feature type="binding site" evidence="14">
    <location>
        <position position="227"/>
    </location>
    <ligand>
        <name>substrate</name>
    </ligand>
</feature>
<organism evidence="18 19">
    <name type="scientific">Rhodocyclus tenuis</name>
    <name type="common">Rhodospirillum tenue</name>
    <dbReference type="NCBI Taxonomy" id="1066"/>
    <lineage>
        <taxon>Bacteria</taxon>
        <taxon>Pseudomonadati</taxon>
        <taxon>Pseudomonadota</taxon>
        <taxon>Betaproteobacteria</taxon>
        <taxon>Rhodocyclales</taxon>
        <taxon>Rhodocyclaceae</taxon>
        <taxon>Rhodocyclus</taxon>
    </lineage>
</organism>
<evidence type="ECO:0000256" key="8">
    <source>
        <dbReference type="ARBA" id="ARBA00022801"/>
    </source>
</evidence>
<feature type="signal peptide" evidence="16">
    <location>
        <begin position="1"/>
        <end position="26"/>
    </location>
</feature>
<keyword evidence="9" id="KW-0133">Cell shape</keyword>
<keyword evidence="5 18" id="KW-0121">Carboxypeptidase</keyword>
<feature type="domain" description="Peptidase S11 D-Ala-D-Ala carboxypeptidase A C-terminal" evidence="17">
    <location>
        <begin position="277"/>
        <end position="367"/>
    </location>
</feature>
<keyword evidence="6" id="KW-0645">Protease</keyword>
<dbReference type="GO" id="GO:0009252">
    <property type="term" value="P:peptidoglycan biosynthetic process"/>
    <property type="evidence" value="ECO:0007669"/>
    <property type="project" value="UniProtKB-UniPathway"/>
</dbReference>
<evidence type="ECO:0000256" key="10">
    <source>
        <dbReference type="ARBA" id="ARBA00022984"/>
    </source>
</evidence>
<keyword evidence="11" id="KW-0961">Cell wall biogenesis/degradation</keyword>
<keyword evidence="10" id="KW-0573">Peptidoglycan synthesis</keyword>
<feature type="active site" description="Proton acceptor" evidence="13">
    <location>
        <position position="67"/>
    </location>
</feature>
<dbReference type="PANTHER" id="PTHR21581">
    <property type="entry name" value="D-ALANYL-D-ALANINE CARBOXYPEPTIDASE"/>
    <property type="match status" value="1"/>
</dbReference>